<comment type="similarity">
    <text evidence="2 7">Belongs to the phosphohexose mutase family.</text>
</comment>
<dbReference type="InterPro" id="IPR016055">
    <property type="entry name" value="A-D-PHexomutase_a/b/a-I/II/III"/>
</dbReference>
<evidence type="ECO:0000259" key="10">
    <source>
        <dbReference type="Pfam" id="PF02879"/>
    </source>
</evidence>
<sequence length="488" mass="53495">MTEQLKFGTSGLRGLVSDLTDDIIMRYTRAFLRHLEKIGKINKDTSVVVGYDLRSSSPHIKNVVIKTIEDQGYSVINAGEVPTPALALYSLNFRYPAIMVTGSHIPDDRNGLKFYRPDGEITKQDERAIVGELDKSGKGGKGGLSRNDTPYHLAENYQSPPVVPDVLELYRKRCLSILPKSALQDMKIGVYQHSSIVRDFLVEVLSALGAKTVAIGRADHFVPVDTEALRDFDRKLALDAVRQYGLDALVSTDGDADRPLIAGSDGIFLKGDVVGMLTAKYLFADAVVTPVTSTSAVETSHFFEHVYRTSVGSPYVIAGMKQALSDGYHTIVGFEANGGVLLGSDISSETCELKKLATRDAMLPILALLGFAQLRGSSVQALLSGLPMRFTASNRLSNIDTEKAKEILHDLEDAATRIHFFHPLGNIEHWDMIDGLRVIMDNGDIVHFRLSGNAPELRCYSEAASQKQADKLLEWGLENIARTLEKAS</sequence>
<dbReference type="SUPFAM" id="SSF55957">
    <property type="entry name" value="Phosphoglucomutase, C-terminal domain"/>
    <property type="match status" value="1"/>
</dbReference>
<evidence type="ECO:0000259" key="8">
    <source>
        <dbReference type="Pfam" id="PF00408"/>
    </source>
</evidence>
<feature type="domain" description="Alpha-D-phosphohexomutase C-terminal" evidence="8">
    <location>
        <begin position="417"/>
        <end position="472"/>
    </location>
</feature>
<dbReference type="EC" id="5.4.2.8" evidence="12"/>
<keyword evidence="3" id="KW-0597">Phosphoprotein</keyword>
<dbReference type="InterPro" id="IPR005843">
    <property type="entry name" value="A-D-PHexomutase_C"/>
</dbReference>
<evidence type="ECO:0000256" key="2">
    <source>
        <dbReference type="ARBA" id="ARBA00010231"/>
    </source>
</evidence>
<dbReference type="Pfam" id="PF02878">
    <property type="entry name" value="PGM_PMM_I"/>
    <property type="match status" value="1"/>
</dbReference>
<evidence type="ECO:0000256" key="4">
    <source>
        <dbReference type="ARBA" id="ARBA00022723"/>
    </source>
</evidence>
<comment type="cofactor">
    <cofactor evidence="1">
        <name>Mg(2+)</name>
        <dbReference type="ChEBI" id="CHEBI:18420"/>
    </cofactor>
</comment>
<dbReference type="EMBL" id="CP015820">
    <property type="protein sequence ID" value="AQT43359.1"/>
    <property type="molecule type" value="Genomic_DNA"/>
</dbReference>
<evidence type="ECO:0000313" key="13">
    <source>
        <dbReference type="Proteomes" id="UP000189660"/>
    </source>
</evidence>
<feature type="domain" description="Alpha-D-phosphohexomutase alpha/beta/alpha" evidence="10">
    <location>
        <begin position="170"/>
        <end position="264"/>
    </location>
</feature>
<dbReference type="SUPFAM" id="SSF53738">
    <property type="entry name" value="Phosphoglucomutase, first 3 domains"/>
    <property type="match status" value="3"/>
</dbReference>
<proteinExistence type="inferred from homology"/>
<dbReference type="InterPro" id="IPR036900">
    <property type="entry name" value="A-D-PHexomutase_C_sf"/>
</dbReference>
<dbReference type="GO" id="GO:0004615">
    <property type="term" value="F:phosphomannomutase activity"/>
    <property type="evidence" value="ECO:0007669"/>
    <property type="project" value="UniProtKB-EC"/>
</dbReference>
<evidence type="ECO:0000256" key="7">
    <source>
        <dbReference type="RuleBase" id="RU004326"/>
    </source>
</evidence>
<evidence type="ECO:0000259" key="9">
    <source>
        <dbReference type="Pfam" id="PF02878"/>
    </source>
</evidence>
<dbReference type="InterPro" id="IPR005844">
    <property type="entry name" value="A-D-PHexomutase_a/b/a-I"/>
</dbReference>
<evidence type="ECO:0000256" key="3">
    <source>
        <dbReference type="ARBA" id="ARBA00022553"/>
    </source>
</evidence>
<keyword evidence="4 7" id="KW-0479">Metal-binding</keyword>
<dbReference type="Pfam" id="PF02879">
    <property type="entry name" value="PGM_PMM_II"/>
    <property type="match status" value="1"/>
</dbReference>
<feature type="domain" description="Alpha-D-phosphohexomutase alpha/beta/alpha" evidence="9">
    <location>
        <begin position="5"/>
        <end position="135"/>
    </location>
</feature>
<name>A0A1U9MD09_9HYPH</name>
<evidence type="ECO:0000313" key="12">
    <source>
        <dbReference type="EMBL" id="AQT43359.1"/>
    </source>
</evidence>
<reference evidence="12 13" key="1">
    <citation type="submission" date="2016-11" db="EMBL/GenBank/DDBJ databases">
        <title>Comparative genomics of Bartonella apis.</title>
        <authorList>
            <person name="Engel P."/>
        </authorList>
    </citation>
    <scope>NUCLEOTIDE SEQUENCE [LARGE SCALE GENOMIC DNA]</scope>
    <source>
        <strain evidence="12 13">BBC0178</strain>
    </source>
</reference>
<feature type="domain" description="Alpha-D-phosphohexomutase alpha/beta/alpha" evidence="11">
    <location>
        <begin position="271"/>
        <end position="387"/>
    </location>
</feature>
<dbReference type="InterPro" id="IPR050060">
    <property type="entry name" value="Phosphoglucosamine_mutase"/>
</dbReference>
<protein>
    <submittedName>
        <fullName evidence="12">Phosphomannomutase</fullName>
        <ecNumber evidence="12">5.4.2.8</ecNumber>
    </submittedName>
</protein>
<dbReference type="InterPro" id="IPR005845">
    <property type="entry name" value="A-D-PHexomutase_a/b/a-II"/>
</dbReference>
<evidence type="ECO:0000259" key="11">
    <source>
        <dbReference type="Pfam" id="PF02880"/>
    </source>
</evidence>
<dbReference type="CDD" id="cd03088">
    <property type="entry name" value="ManB"/>
    <property type="match status" value="1"/>
</dbReference>
<keyword evidence="5 7" id="KW-0460">Magnesium</keyword>
<evidence type="ECO:0000256" key="5">
    <source>
        <dbReference type="ARBA" id="ARBA00022842"/>
    </source>
</evidence>
<evidence type="ECO:0000256" key="1">
    <source>
        <dbReference type="ARBA" id="ARBA00001946"/>
    </source>
</evidence>
<dbReference type="AlphaFoldDB" id="A0A1U9MD09"/>
<accession>A0A1U9MD09</accession>
<organism evidence="12 13">
    <name type="scientific">Bartonella apihabitans</name>
    <dbReference type="NCBI Taxonomy" id="2750929"/>
    <lineage>
        <taxon>Bacteria</taxon>
        <taxon>Pseudomonadati</taxon>
        <taxon>Pseudomonadota</taxon>
        <taxon>Alphaproteobacteria</taxon>
        <taxon>Hyphomicrobiales</taxon>
        <taxon>Bartonellaceae</taxon>
        <taxon>Bartonella</taxon>
    </lineage>
</organism>
<keyword evidence="13" id="KW-1185">Reference proteome</keyword>
<dbReference type="InterPro" id="IPR016066">
    <property type="entry name" value="A-D-PHexomutase_CS"/>
</dbReference>
<dbReference type="KEGG" id="bapa:BBC0178_019170"/>
<evidence type="ECO:0000256" key="6">
    <source>
        <dbReference type="ARBA" id="ARBA00023235"/>
    </source>
</evidence>
<dbReference type="Pfam" id="PF02880">
    <property type="entry name" value="PGM_PMM_III"/>
    <property type="match status" value="1"/>
</dbReference>
<dbReference type="OrthoDB" id="9803322at2"/>
<dbReference type="Gene3D" id="3.30.310.50">
    <property type="entry name" value="Alpha-D-phosphohexomutase, C-terminal domain"/>
    <property type="match status" value="1"/>
</dbReference>
<dbReference type="PANTHER" id="PTHR42946:SF1">
    <property type="entry name" value="PHOSPHOGLUCOMUTASE (ALPHA-D-GLUCOSE-1,6-BISPHOSPHATE-DEPENDENT)"/>
    <property type="match status" value="1"/>
</dbReference>
<dbReference type="RefSeq" id="WP_078040018.1">
    <property type="nucleotide sequence ID" value="NZ_CP015820.1"/>
</dbReference>
<dbReference type="GO" id="GO:0000287">
    <property type="term" value="F:magnesium ion binding"/>
    <property type="evidence" value="ECO:0007669"/>
    <property type="project" value="InterPro"/>
</dbReference>
<dbReference type="Gene3D" id="3.40.120.10">
    <property type="entry name" value="Alpha-D-Glucose-1,6-Bisphosphate, subunit A, domain 3"/>
    <property type="match status" value="3"/>
</dbReference>
<keyword evidence="6 12" id="KW-0413">Isomerase</keyword>
<dbReference type="PROSITE" id="PS00710">
    <property type="entry name" value="PGM_PMM"/>
    <property type="match status" value="1"/>
</dbReference>
<dbReference type="PANTHER" id="PTHR42946">
    <property type="entry name" value="PHOSPHOHEXOSE MUTASE"/>
    <property type="match status" value="1"/>
</dbReference>
<gene>
    <name evidence="12" type="ORF">BBC0178_019170</name>
</gene>
<dbReference type="GO" id="GO:0005975">
    <property type="term" value="P:carbohydrate metabolic process"/>
    <property type="evidence" value="ECO:0007669"/>
    <property type="project" value="InterPro"/>
</dbReference>
<dbReference type="InterPro" id="IPR005846">
    <property type="entry name" value="A-D-PHexomutase_a/b/a-III"/>
</dbReference>
<dbReference type="Proteomes" id="UP000189660">
    <property type="component" value="Chromosome"/>
</dbReference>
<dbReference type="Pfam" id="PF00408">
    <property type="entry name" value="PGM_PMM_IV"/>
    <property type="match status" value="1"/>
</dbReference>